<accession>A0ABR2BVC0</accession>
<proteinExistence type="predicted"/>
<gene>
    <name evidence="1" type="ORF">V6N12_033361</name>
</gene>
<evidence type="ECO:0000313" key="2">
    <source>
        <dbReference type="Proteomes" id="UP001472677"/>
    </source>
</evidence>
<sequence length="197" mass="22071">MGWLQSLFSPVKKLWFRLHSAHRKTKELWRNVLAREAAASLDSLPFEEWLHGNISCRLSVIIDRVDWDMEFAIYVWLLWKLRCSMVLDLSFVERGSVWDRGRRLFLECKAIAAAAARGPAVGVNTDARWTTPPRGWIKCNVDAARGSMQDFRFVTPPAAVALAVAVEKCHGRAGSEPAVVDIEGSGNVDVSVFAVMD</sequence>
<comment type="caution">
    <text evidence="1">The sequence shown here is derived from an EMBL/GenBank/DDBJ whole genome shotgun (WGS) entry which is preliminary data.</text>
</comment>
<dbReference type="EMBL" id="JBBPBM010000079">
    <property type="protein sequence ID" value="KAK8511079.1"/>
    <property type="molecule type" value="Genomic_DNA"/>
</dbReference>
<protein>
    <submittedName>
        <fullName evidence="1">Uncharacterized protein</fullName>
    </submittedName>
</protein>
<reference evidence="1 2" key="1">
    <citation type="journal article" date="2024" name="G3 (Bethesda)">
        <title>Genome assembly of Hibiscus sabdariffa L. provides insights into metabolisms of medicinal natural products.</title>
        <authorList>
            <person name="Kim T."/>
        </authorList>
    </citation>
    <scope>NUCLEOTIDE SEQUENCE [LARGE SCALE GENOMIC DNA]</scope>
    <source>
        <strain evidence="1">TK-2024</strain>
        <tissue evidence="1">Old leaves</tissue>
    </source>
</reference>
<keyword evidence="2" id="KW-1185">Reference proteome</keyword>
<evidence type="ECO:0000313" key="1">
    <source>
        <dbReference type="EMBL" id="KAK8511079.1"/>
    </source>
</evidence>
<organism evidence="1 2">
    <name type="scientific">Hibiscus sabdariffa</name>
    <name type="common">roselle</name>
    <dbReference type="NCBI Taxonomy" id="183260"/>
    <lineage>
        <taxon>Eukaryota</taxon>
        <taxon>Viridiplantae</taxon>
        <taxon>Streptophyta</taxon>
        <taxon>Embryophyta</taxon>
        <taxon>Tracheophyta</taxon>
        <taxon>Spermatophyta</taxon>
        <taxon>Magnoliopsida</taxon>
        <taxon>eudicotyledons</taxon>
        <taxon>Gunneridae</taxon>
        <taxon>Pentapetalae</taxon>
        <taxon>rosids</taxon>
        <taxon>malvids</taxon>
        <taxon>Malvales</taxon>
        <taxon>Malvaceae</taxon>
        <taxon>Malvoideae</taxon>
        <taxon>Hibiscus</taxon>
    </lineage>
</organism>
<name>A0ABR2BVC0_9ROSI</name>
<dbReference type="Proteomes" id="UP001472677">
    <property type="component" value="Unassembled WGS sequence"/>
</dbReference>